<name>A0ABD5LBQ0_PROST</name>
<protein>
    <submittedName>
        <fullName evidence="1">Uncharacterized protein</fullName>
    </submittedName>
</protein>
<accession>A0ABD5LBQ0</accession>
<evidence type="ECO:0000313" key="2">
    <source>
        <dbReference type="Proteomes" id="UP001495779"/>
    </source>
</evidence>
<dbReference type="EMBL" id="JAGSRH010000024">
    <property type="protein sequence ID" value="MER5078180.1"/>
    <property type="molecule type" value="Genomic_DNA"/>
</dbReference>
<proteinExistence type="predicted"/>
<dbReference type="Proteomes" id="UP001495779">
    <property type="component" value="Unassembled WGS sequence"/>
</dbReference>
<gene>
    <name evidence="1" type="ORF">KDV35_15125</name>
</gene>
<reference evidence="1 2" key="1">
    <citation type="submission" date="2021-04" db="EMBL/GenBank/DDBJ databases">
        <title>Determining the burden of carbapenem-resistant Enterobacterales from a tertiary public heath setting in Bangladesh: a clinical, epidemiological, and molecular study.</title>
        <authorList>
            <person name="Farzana R."/>
            <person name="Walsh T.R."/>
        </authorList>
    </citation>
    <scope>NUCLEOTIDE SEQUENCE [LARGE SCALE GENOMIC DNA]</scope>
    <source>
        <strain evidence="2">dmpro_s316</strain>
    </source>
</reference>
<organism evidence="1 2">
    <name type="scientific">Providencia stuartii</name>
    <dbReference type="NCBI Taxonomy" id="588"/>
    <lineage>
        <taxon>Bacteria</taxon>
        <taxon>Pseudomonadati</taxon>
        <taxon>Pseudomonadota</taxon>
        <taxon>Gammaproteobacteria</taxon>
        <taxon>Enterobacterales</taxon>
        <taxon>Morganellaceae</taxon>
        <taxon>Providencia</taxon>
    </lineage>
</organism>
<dbReference type="AlphaFoldDB" id="A0ABD5LBQ0"/>
<comment type="caution">
    <text evidence="1">The sequence shown here is derived from an EMBL/GenBank/DDBJ whole genome shotgun (WGS) entry which is preliminary data.</text>
</comment>
<evidence type="ECO:0000313" key="1">
    <source>
        <dbReference type="EMBL" id="MER5078180.1"/>
    </source>
</evidence>
<sequence length="65" mass="7361">MLDQKIGISGRCDTQKAIKDQATKQIDERLGIHSQDIKQNISDKKEHIEIKATRVNINKATDKTT</sequence>
<dbReference type="RefSeq" id="WP_154635597.1">
    <property type="nucleotide sequence ID" value="NZ_CP095443.1"/>
</dbReference>